<organism evidence="2 3">
    <name type="scientific">Enterobacter asburiae</name>
    <dbReference type="NCBI Taxonomy" id="61645"/>
    <lineage>
        <taxon>Bacteria</taxon>
        <taxon>Pseudomonadati</taxon>
        <taxon>Pseudomonadota</taxon>
        <taxon>Gammaproteobacteria</taxon>
        <taxon>Enterobacterales</taxon>
        <taxon>Enterobacteriaceae</taxon>
        <taxon>Enterobacter</taxon>
        <taxon>Enterobacter cloacae complex</taxon>
    </lineage>
</organism>
<dbReference type="PANTHER" id="PTHR36153:SF1">
    <property type="entry name" value="TYPE VI SECRETION SYSTEM COMPONENT TSSM1"/>
    <property type="match status" value="1"/>
</dbReference>
<sequence>MVTQAPEQLVTDHYAPMIELAQPLEKGGKTIVFDDFLKQVDELYRYLTAVQDAANSGMPAPGGEAISRLQASAGRLPGGLQTMFSNMAVGASSDTQRRDLENVRKRINVEVGGFCRQAIAGRYPLVRSASTEVTPDDLARMFAPGTGLMDAFFRDNLTNKVDTTQANWRFMPGIDGKTLPGSEGLLRPFQQAQSIRDAFFANGATTPSFKVTVRTVRMDNTILNLTLDVDGQLLRYSHGPQAVQIMNWPGPGGTNQVRMQLGLANGSTATLVTNGAWALNRFFDKASTSPGAGSLSRQATFSVDGHQVTLEFAPNSIRNPFQLPRFSCP</sequence>
<dbReference type="InterPro" id="IPR010623">
    <property type="entry name" value="IcmF_C"/>
</dbReference>
<evidence type="ECO:0000259" key="1">
    <source>
        <dbReference type="Pfam" id="PF06744"/>
    </source>
</evidence>
<proteinExistence type="predicted"/>
<evidence type="ECO:0000313" key="2">
    <source>
        <dbReference type="EMBL" id="STD21116.1"/>
    </source>
</evidence>
<dbReference type="PANTHER" id="PTHR36153">
    <property type="entry name" value="INNER MEMBRANE PROTEIN-RELATED"/>
    <property type="match status" value="1"/>
</dbReference>
<accession>A0A376F9Q1</accession>
<name>A0A376F9Q1_ENTAS</name>
<feature type="domain" description="Type VI secretion system IcmF C-terminal" evidence="1">
    <location>
        <begin position="212"/>
        <end position="315"/>
    </location>
</feature>
<protein>
    <submittedName>
        <fullName evidence="2">Type VI secretion system protein ImpL</fullName>
    </submittedName>
</protein>
<dbReference type="Pfam" id="PF06744">
    <property type="entry name" value="IcmF_C"/>
    <property type="match status" value="1"/>
</dbReference>
<gene>
    <name evidence="2" type="primary">impL_1</name>
    <name evidence="2" type="ORF">NCTC12123_02517</name>
</gene>
<reference evidence="2 3" key="1">
    <citation type="submission" date="2018-06" db="EMBL/GenBank/DDBJ databases">
        <authorList>
            <consortium name="Pathogen Informatics"/>
            <person name="Doyle S."/>
        </authorList>
    </citation>
    <scope>NUCLEOTIDE SEQUENCE [LARGE SCALE GENOMIC DNA]</scope>
    <source>
        <strain evidence="2 3">NCTC12123</strain>
    </source>
</reference>
<evidence type="ECO:0000313" key="3">
    <source>
        <dbReference type="Proteomes" id="UP000255163"/>
    </source>
</evidence>
<dbReference type="Proteomes" id="UP000255163">
    <property type="component" value="Unassembled WGS sequence"/>
</dbReference>
<dbReference type="InterPro" id="IPR053156">
    <property type="entry name" value="T6SS_TssM-like"/>
</dbReference>
<dbReference type="AlphaFoldDB" id="A0A376F9Q1"/>
<dbReference type="EMBL" id="UFYI01000007">
    <property type="protein sequence ID" value="STD21116.1"/>
    <property type="molecule type" value="Genomic_DNA"/>
</dbReference>